<accession>A0AAV3X1T6</accession>
<sequence length="214" mass="24311">MQKDLQGLEITKGELKRLSGVSVNAVFKPASPRKFLAEILKTVGLIGILSVSCIFLVQVFPTHRILLIIVHLLLAAWLVIEDAIKIYLSQKHRHFISIIEDVERYNAVIQSIDINDQIEAAGNPGVRLQQRSRVIQALKLTREDLIRALKTERILRENEHFIKLNPELFANNLTALAALQVGEKASEYGRLLNEAFEIGMSIQDEMRQLQNRQL</sequence>
<name>A0AAV3X1T6_9CYAN</name>
<evidence type="ECO:0000256" key="1">
    <source>
        <dbReference type="SAM" id="Phobius"/>
    </source>
</evidence>
<proteinExistence type="predicted"/>
<evidence type="ECO:0000313" key="2">
    <source>
        <dbReference type="EMBL" id="GET35765.1"/>
    </source>
</evidence>
<keyword evidence="1" id="KW-0812">Transmembrane</keyword>
<comment type="caution">
    <text evidence="2">The sequence shown here is derived from an EMBL/GenBank/DDBJ whole genome shotgun (WGS) entry which is preliminary data.</text>
</comment>
<dbReference type="EMBL" id="BLAY01000004">
    <property type="protein sequence ID" value="GET35765.1"/>
    <property type="molecule type" value="Genomic_DNA"/>
</dbReference>
<keyword evidence="3" id="KW-1185">Reference proteome</keyword>
<dbReference type="AlphaFoldDB" id="A0AAV3X1T6"/>
<organism evidence="2 3">
    <name type="scientific">Microseira wollei NIES-4236</name>
    <dbReference type="NCBI Taxonomy" id="2530354"/>
    <lineage>
        <taxon>Bacteria</taxon>
        <taxon>Bacillati</taxon>
        <taxon>Cyanobacteriota</taxon>
        <taxon>Cyanophyceae</taxon>
        <taxon>Oscillatoriophycideae</taxon>
        <taxon>Aerosakkonematales</taxon>
        <taxon>Aerosakkonemataceae</taxon>
        <taxon>Microseira</taxon>
    </lineage>
</organism>
<dbReference type="Proteomes" id="UP001050975">
    <property type="component" value="Unassembled WGS sequence"/>
</dbReference>
<feature type="transmembrane region" description="Helical" evidence="1">
    <location>
        <begin position="65"/>
        <end position="84"/>
    </location>
</feature>
<feature type="transmembrane region" description="Helical" evidence="1">
    <location>
        <begin position="39"/>
        <end position="59"/>
    </location>
</feature>
<reference evidence="2" key="1">
    <citation type="submission" date="2019-10" db="EMBL/GenBank/DDBJ databases">
        <title>Draft genome sequece of Microseira wollei NIES-4236.</title>
        <authorList>
            <person name="Yamaguchi H."/>
            <person name="Suzuki S."/>
            <person name="Kawachi M."/>
        </authorList>
    </citation>
    <scope>NUCLEOTIDE SEQUENCE</scope>
    <source>
        <strain evidence="2">NIES-4236</strain>
    </source>
</reference>
<gene>
    <name evidence="2" type="ORF">MiSe_05100</name>
</gene>
<keyword evidence="1" id="KW-0472">Membrane</keyword>
<protein>
    <submittedName>
        <fullName evidence="2">Uncharacterized protein</fullName>
    </submittedName>
</protein>
<dbReference type="RefSeq" id="WP_226574210.1">
    <property type="nucleotide sequence ID" value="NZ_BLAY01000004.1"/>
</dbReference>
<evidence type="ECO:0000313" key="3">
    <source>
        <dbReference type="Proteomes" id="UP001050975"/>
    </source>
</evidence>
<keyword evidence="1" id="KW-1133">Transmembrane helix</keyword>